<dbReference type="EMBL" id="CP159578">
    <property type="protein sequence ID" value="XCJ78787.1"/>
    <property type="molecule type" value="Genomic_DNA"/>
</dbReference>
<dbReference type="RefSeq" id="WP_353979753.1">
    <property type="nucleotide sequence ID" value="NZ_CP159578.1"/>
</dbReference>
<feature type="chain" id="PRO_5044502477" description="YfhG lipoprotein" evidence="2">
    <location>
        <begin position="25"/>
        <end position="178"/>
    </location>
</feature>
<accession>A0AB74U3K9</accession>
<feature type="region of interest" description="Disordered" evidence="1">
    <location>
        <begin position="132"/>
        <end position="153"/>
    </location>
</feature>
<dbReference type="InterPro" id="IPR025262">
    <property type="entry name" value="QseG"/>
</dbReference>
<evidence type="ECO:0000313" key="3">
    <source>
        <dbReference type="EMBL" id="XCJ78787.1"/>
    </source>
</evidence>
<evidence type="ECO:0000256" key="2">
    <source>
        <dbReference type="SAM" id="SignalP"/>
    </source>
</evidence>
<gene>
    <name evidence="3" type="ORF">ABV408_15265</name>
</gene>
<name>A0AB74U3K9_9GAMM</name>
<proteinExistence type="predicted"/>
<dbReference type="Pfam" id="PF13942">
    <property type="entry name" value="Lipoprotein_20"/>
    <property type="match status" value="1"/>
</dbReference>
<sequence length="178" mass="19647">MTMRMKGVLALAALALLSGCQSLAETDAPPPGCGELPTFADNVCLLDSWVAFGLDAQRGDAEWREMMLERLDGSRADQKAARAVVLAWDAPQDWRRASDLYKASISSAPTRLQPLLQQWLNDLEKRRQLYAQRAGSSGGGSANQALQRENEALKQQLKEMSDKLDALTDIERTINSRD</sequence>
<evidence type="ECO:0000256" key="1">
    <source>
        <dbReference type="SAM" id="MobiDB-lite"/>
    </source>
</evidence>
<evidence type="ECO:0008006" key="4">
    <source>
        <dbReference type="Google" id="ProtNLM"/>
    </source>
</evidence>
<protein>
    <recommendedName>
        <fullName evidence="4">YfhG lipoprotein</fullName>
    </recommendedName>
</protein>
<organism evidence="3">
    <name type="scientific">Salinicola endophyticus</name>
    <dbReference type="NCBI Taxonomy" id="1949083"/>
    <lineage>
        <taxon>Bacteria</taxon>
        <taxon>Pseudomonadati</taxon>
        <taxon>Pseudomonadota</taxon>
        <taxon>Gammaproteobacteria</taxon>
        <taxon>Oceanospirillales</taxon>
        <taxon>Halomonadaceae</taxon>
        <taxon>Salinicola</taxon>
    </lineage>
</organism>
<dbReference type="PROSITE" id="PS51257">
    <property type="entry name" value="PROKAR_LIPOPROTEIN"/>
    <property type="match status" value="1"/>
</dbReference>
<dbReference type="AlphaFoldDB" id="A0AB74U3K9"/>
<feature type="signal peptide" evidence="2">
    <location>
        <begin position="1"/>
        <end position="24"/>
    </location>
</feature>
<reference evidence="3" key="1">
    <citation type="submission" date="2024-06" db="EMBL/GenBank/DDBJ databases">
        <title>Complete genome of Salinicola endophyticus HNIBRBA4755.</title>
        <authorList>
            <person name="Shin S.Y."/>
            <person name="Kang H."/>
            <person name="Song J."/>
        </authorList>
    </citation>
    <scope>NUCLEOTIDE SEQUENCE</scope>
    <source>
        <strain evidence="3">HNIBRBA4755</strain>
    </source>
</reference>
<keyword evidence="2" id="KW-0732">Signal</keyword>